<name>A0A6A6TIS5_9PLEO</name>
<accession>A0A6A6TIS5</accession>
<dbReference type="Gene3D" id="1.20.1440.110">
    <property type="entry name" value="acylaminoacyl peptidase"/>
    <property type="match status" value="1"/>
</dbReference>
<dbReference type="InterPro" id="IPR000073">
    <property type="entry name" value="AB_hydrolase_1"/>
</dbReference>
<evidence type="ECO:0000256" key="1">
    <source>
        <dbReference type="ARBA" id="ARBA00038115"/>
    </source>
</evidence>
<keyword evidence="5" id="KW-1185">Reference proteome</keyword>
<keyword evidence="4" id="KW-0378">Hydrolase</keyword>
<reference evidence="4" key="1">
    <citation type="journal article" date="2020" name="Stud. Mycol.">
        <title>101 Dothideomycetes genomes: a test case for predicting lifestyles and emergence of pathogens.</title>
        <authorList>
            <person name="Haridas S."/>
            <person name="Albert R."/>
            <person name="Binder M."/>
            <person name="Bloem J."/>
            <person name="Labutti K."/>
            <person name="Salamov A."/>
            <person name="Andreopoulos B."/>
            <person name="Baker S."/>
            <person name="Barry K."/>
            <person name="Bills G."/>
            <person name="Bluhm B."/>
            <person name="Cannon C."/>
            <person name="Castanera R."/>
            <person name="Culley D."/>
            <person name="Daum C."/>
            <person name="Ezra D."/>
            <person name="Gonzalez J."/>
            <person name="Henrissat B."/>
            <person name="Kuo A."/>
            <person name="Liang C."/>
            <person name="Lipzen A."/>
            <person name="Lutzoni F."/>
            <person name="Magnuson J."/>
            <person name="Mondo S."/>
            <person name="Nolan M."/>
            <person name="Ohm R."/>
            <person name="Pangilinan J."/>
            <person name="Park H.-J."/>
            <person name="Ramirez L."/>
            <person name="Alfaro M."/>
            <person name="Sun H."/>
            <person name="Tritt A."/>
            <person name="Yoshinaga Y."/>
            <person name="Zwiers L.-H."/>
            <person name="Turgeon B."/>
            <person name="Goodwin S."/>
            <person name="Spatafora J."/>
            <person name="Crous P."/>
            <person name="Grigoriev I."/>
        </authorList>
    </citation>
    <scope>NUCLEOTIDE SEQUENCE</scope>
    <source>
        <strain evidence="4">CBS 122681</strain>
    </source>
</reference>
<evidence type="ECO:0000313" key="4">
    <source>
        <dbReference type="EMBL" id="KAF2659790.1"/>
    </source>
</evidence>
<dbReference type="GO" id="GO:0016787">
    <property type="term" value="F:hydrolase activity"/>
    <property type="evidence" value="ECO:0007669"/>
    <property type="project" value="UniProtKB-KW"/>
</dbReference>
<protein>
    <submittedName>
        <fullName evidence="4">Alpha/beta-hydrolase</fullName>
    </submittedName>
</protein>
<dbReference type="InterPro" id="IPR029058">
    <property type="entry name" value="AB_hydrolase_fold"/>
</dbReference>
<dbReference type="PANTHER" id="PTHR22946">
    <property type="entry name" value="DIENELACTONE HYDROLASE DOMAIN-CONTAINING PROTEIN-RELATED"/>
    <property type="match status" value="1"/>
</dbReference>
<proteinExistence type="inferred from homology"/>
<dbReference type="Gene3D" id="3.40.50.1820">
    <property type="entry name" value="alpha/beta hydrolase"/>
    <property type="match status" value="1"/>
</dbReference>
<evidence type="ECO:0000313" key="5">
    <source>
        <dbReference type="Proteomes" id="UP000799324"/>
    </source>
</evidence>
<evidence type="ECO:0000256" key="2">
    <source>
        <dbReference type="SAM" id="SignalP"/>
    </source>
</evidence>
<feature type="domain" description="AB hydrolase-1" evidence="3">
    <location>
        <begin position="198"/>
        <end position="358"/>
    </location>
</feature>
<dbReference type="PANTHER" id="PTHR22946:SF12">
    <property type="entry name" value="CONIDIAL PIGMENT BIOSYNTHESIS PROTEIN AYG1 (AFU_ORTHOLOGUE AFUA_2G17550)"/>
    <property type="match status" value="1"/>
</dbReference>
<dbReference type="Pfam" id="PF12697">
    <property type="entry name" value="Abhydrolase_6"/>
    <property type="match status" value="1"/>
</dbReference>
<feature type="chain" id="PRO_5025687378" evidence="2">
    <location>
        <begin position="25"/>
        <end position="445"/>
    </location>
</feature>
<organism evidence="4 5">
    <name type="scientific">Lophiostoma macrostomum CBS 122681</name>
    <dbReference type="NCBI Taxonomy" id="1314788"/>
    <lineage>
        <taxon>Eukaryota</taxon>
        <taxon>Fungi</taxon>
        <taxon>Dikarya</taxon>
        <taxon>Ascomycota</taxon>
        <taxon>Pezizomycotina</taxon>
        <taxon>Dothideomycetes</taxon>
        <taxon>Pleosporomycetidae</taxon>
        <taxon>Pleosporales</taxon>
        <taxon>Lophiostomataceae</taxon>
        <taxon>Lophiostoma</taxon>
    </lineage>
</organism>
<dbReference type="OrthoDB" id="249703at2759"/>
<dbReference type="Proteomes" id="UP000799324">
    <property type="component" value="Unassembled WGS sequence"/>
</dbReference>
<dbReference type="EMBL" id="MU004304">
    <property type="protein sequence ID" value="KAF2659790.1"/>
    <property type="molecule type" value="Genomic_DNA"/>
</dbReference>
<feature type="signal peptide" evidence="2">
    <location>
        <begin position="1"/>
        <end position="24"/>
    </location>
</feature>
<dbReference type="AlphaFoldDB" id="A0A6A6TIS5"/>
<gene>
    <name evidence="4" type="ORF">K491DRAFT_688892</name>
</gene>
<sequence>MRFSPLYVSSTVVALASHSLVAAAQNTDDEPVLLLNNDTSFHFNILAGLGNAIHSGGDIAPILGAAKDIVPGDMESFIDHFTALATHTKEQAEDPDNGYDPVNVRDTWFSASSYFRMADAFLHGNWTDPRINSFWEEQTAAFDKGLAALPIPGERVRIPTTDGNLAVEAIWYSASKEHTKLPTLIVGNGYDAAQEDSYHVYVVPALARGWNCITYEGPGQPTVLRNQGVGFIPDWERVVTPVVDYVLSKKAHLVDQDRLVLLGNSMGGYLAARAAAFEPRLSALLLDGGIMNIYDAYAGQLPPELLDVFESGNETAFDSAVVALRNSGEAPTTVAWGLDQGLWTFNTHSPFDFFNQTKQFDLESVVDKIQMPVWIADAEYEGFFPGQPQRVADALGDRATLHKFTGVAGYHCQVGAGQELSRVIFAWLNKTLGMSINSTVSYTSV</sequence>
<comment type="similarity">
    <text evidence="1">Belongs to the AB hydrolase superfamily. FUS2 hydrolase family.</text>
</comment>
<dbReference type="SUPFAM" id="SSF53474">
    <property type="entry name" value="alpha/beta-Hydrolases"/>
    <property type="match status" value="1"/>
</dbReference>
<evidence type="ECO:0000259" key="3">
    <source>
        <dbReference type="Pfam" id="PF12697"/>
    </source>
</evidence>
<dbReference type="InterPro" id="IPR050261">
    <property type="entry name" value="FrsA_esterase"/>
</dbReference>
<keyword evidence="2" id="KW-0732">Signal</keyword>